<feature type="compositionally biased region" description="Polar residues" evidence="4">
    <location>
        <begin position="134"/>
        <end position="157"/>
    </location>
</feature>
<evidence type="ECO:0000256" key="3">
    <source>
        <dbReference type="ARBA" id="ARBA00023242"/>
    </source>
</evidence>
<dbReference type="InterPro" id="IPR036864">
    <property type="entry name" value="Zn2-C6_fun-type_DNA-bd_sf"/>
</dbReference>
<dbReference type="CDD" id="cd12148">
    <property type="entry name" value="fungal_TF_MHR"/>
    <property type="match status" value="1"/>
</dbReference>
<dbReference type="GO" id="GO:0006351">
    <property type="term" value="P:DNA-templated transcription"/>
    <property type="evidence" value="ECO:0007669"/>
    <property type="project" value="InterPro"/>
</dbReference>
<keyword evidence="7" id="KW-1185">Reference proteome</keyword>
<feature type="compositionally biased region" description="Polar residues" evidence="4">
    <location>
        <begin position="109"/>
        <end position="120"/>
    </location>
</feature>
<keyword evidence="2" id="KW-0479">Metal-binding</keyword>
<dbReference type="Gene3D" id="4.10.240.10">
    <property type="entry name" value="Zn(2)-C6 fungal-type DNA-binding domain"/>
    <property type="match status" value="1"/>
</dbReference>
<dbReference type="SMART" id="SM00066">
    <property type="entry name" value="GAL4"/>
    <property type="match status" value="1"/>
</dbReference>
<protein>
    <recommendedName>
        <fullName evidence="5">Zn(2)-C6 fungal-type domain-containing protein</fullName>
    </recommendedName>
</protein>
<dbReference type="SMART" id="SM00906">
    <property type="entry name" value="Fungal_trans"/>
    <property type="match status" value="1"/>
</dbReference>
<dbReference type="OrthoDB" id="435881at2759"/>
<dbReference type="GO" id="GO:0003677">
    <property type="term" value="F:DNA binding"/>
    <property type="evidence" value="ECO:0007669"/>
    <property type="project" value="InterPro"/>
</dbReference>
<gene>
    <name evidence="6" type="ORF">CSOL1703_00006991</name>
</gene>
<dbReference type="SUPFAM" id="SSF57701">
    <property type="entry name" value="Zn2/Cys6 DNA-binding domain"/>
    <property type="match status" value="1"/>
</dbReference>
<dbReference type="InterPro" id="IPR007219">
    <property type="entry name" value="XnlR_reg_dom"/>
</dbReference>
<reference evidence="7" key="1">
    <citation type="submission" date="2019-06" db="EMBL/GenBank/DDBJ databases">
        <authorList>
            <person name="Broberg M."/>
        </authorList>
    </citation>
    <scope>NUCLEOTIDE SEQUENCE [LARGE SCALE GENOMIC DNA]</scope>
</reference>
<feature type="region of interest" description="Disordered" evidence="4">
    <location>
        <begin position="109"/>
        <end position="166"/>
    </location>
</feature>
<dbReference type="PANTHER" id="PTHR31001:SF85">
    <property type="entry name" value="ZN(II)2CYS6 TRANSCRIPTION FACTOR (EUROFUNG)"/>
    <property type="match status" value="1"/>
</dbReference>
<evidence type="ECO:0000313" key="6">
    <source>
        <dbReference type="EMBL" id="CAH0057218.1"/>
    </source>
</evidence>
<comment type="subcellular location">
    <subcellularLocation>
        <location evidence="1">Nucleus</location>
    </subcellularLocation>
</comment>
<dbReference type="InterPro" id="IPR050613">
    <property type="entry name" value="Sec_Metabolite_Reg"/>
</dbReference>
<sequence length="715" mass="79051">MPVVIAPAPSKAPACAKEQGENASLALPPLAYACQSCVRRKVKCDRASPICSSCIKANLDCVYRAPPPPRPRKRKPVHSEDLIAVEDAHDGPRPSPQERICHEGGAAVTNVTESSHSSTVPIAATGPYQPPSPRNSGHSADTISTGSSVRNSTTQASREGKLLSGNGKSRYVKSRLWLDAGDMDMHELARHGDHNAEALASQSYSVGVTTVLQDPLSDMLLGVSQSLGAYHPSHLDAMKLWAAHVSNVDPLCKLLHIPSTTKMVESISQQPSIASKAQECLLFSIYHSAVFSMAEEECLAEFNQSRSDMLAMYQAAVRQSLVNALWLQTTEMLVLQAYVLFLIIMRTEMDPHTYWILTGVAVRIAQRMGIHRDGEVDGLCPFDVEMRRRLFWQLLPLDAQVGQISGSGISILPGSWDTKTPLNINDDQIFPGMKEPPQAQRGATEMILYLVKAELSNLFAQTGVTVRNYGPSLEIKNGKEIEDLMDEVETTIEMNYLRYCDITSPLQFFTLGIARSAASIVRLRNRMSPRANEDIDNTKLRELCVLAHKILDTDSAIHKNPSTRKFHWQIKGFFLWDALKCILTSLARPDFYPPAELDATWEKMANFYKDHREVAEAKGAIQKLIVKATLDAWRVNPPTLSSPEPDFIVMLGSQAASRQATQLQGLSNEQGPSDERVTEFTSMDAIDSHFDIGDIGFGDDLNLSVADWMFWYQSA</sequence>
<dbReference type="PROSITE" id="PS50048">
    <property type="entry name" value="ZN2_CY6_FUNGAL_2"/>
    <property type="match status" value="1"/>
</dbReference>
<comment type="caution">
    <text evidence="6">The sequence shown here is derived from an EMBL/GenBank/DDBJ whole genome shotgun (WGS) entry which is preliminary data.</text>
</comment>
<dbReference type="Proteomes" id="UP000775872">
    <property type="component" value="Unassembled WGS sequence"/>
</dbReference>
<dbReference type="GO" id="GO:0008270">
    <property type="term" value="F:zinc ion binding"/>
    <property type="evidence" value="ECO:0007669"/>
    <property type="project" value="InterPro"/>
</dbReference>
<evidence type="ECO:0000256" key="2">
    <source>
        <dbReference type="ARBA" id="ARBA00022723"/>
    </source>
</evidence>
<evidence type="ECO:0000256" key="1">
    <source>
        <dbReference type="ARBA" id="ARBA00004123"/>
    </source>
</evidence>
<dbReference type="InterPro" id="IPR001138">
    <property type="entry name" value="Zn2Cys6_DnaBD"/>
</dbReference>
<dbReference type="PANTHER" id="PTHR31001">
    <property type="entry name" value="UNCHARACTERIZED TRANSCRIPTIONAL REGULATORY PROTEIN"/>
    <property type="match status" value="1"/>
</dbReference>
<keyword evidence="3" id="KW-0539">Nucleus</keyword>
<organism evidence="6 7">
    <name type="scientific">Clonostachys solani</name>
    <dbReference type="NCBI Taxonomy" id="160281"/>
    <lineage>
        <taxon>Eukaryota</taxon>
        <taxon>Fungi</taxon>
        <taxon>Dikarya</taxon>
        <taxon>Ascomycota</taxon>
        <taxon>Pezizomycotina</taxon>
        <taxon>Sordariomycetes</taxon>
        <taxon>Hypocreomycetidae</taxon>
        <taxon>Hypocreales</taxon>
        <taxon>Bionectriaceae</taxon>
        <taxon>Clonostachys</taxon>
    </lineage>
</organism>
<dbReference type="EMBL" id="CABFOC020000074">
    <property type="protein sequence ID" value="CAH0057218.1"/>
    <property type="molecule type" value="Genomic_DNA"/>
</dbReference>
<proteinExistence type="predicted"/>
<accession>A0A9P0ERV6</accession>
<dbReference type="GO" id="GO:0005634">
    <property type="term" value="C:nucleus"/>
    <property type="evidence" value="ECO:0007669"/>
    <property type="project" value="UniProtKB-SubCell"/>
</dbReference>
<name>A0A9P0ERV6_9HYPO</name>
<dbReference type="CDD" id="cd00067">
    <property type="entry name" value="GAL4"/>
    <property type="match status" value="1"/>
</dbReference>
<reference evidence="6 7" key="2">
    <citation type="submission" date="2021-10" db="EMBL/GenBank/DDBJ databases">
        <authorList>
            <person name="Piombo E."/>
        </authorList>
    </citation>
    <scope>NUCLEOTIDE SEQUENCE [LARGE SCALE GENOMIC DNA]</scope>
</reference>
<dbReference type="AlphaFoldDB" id="A0A9P0ERV6"/>
<evidence type="ECO:0000259" key="5">
    <source>
        <dbReference type="PROSITE" id="PS50048"/>
    </source>
</evidence>
<dbReference type="Pfam" id="PF00172">
    <property type="entry name" value="Zn_clus"/>
    <property type="match status" value="1"/>
</dbReference>
<evidence type="ECO:0000313" key="7">
    <source>
        <dbReference type="Proteomes" id="UP000775872"/>
    </source>
</evidence>
<dbReference type="GO" id="GO:0000981">
    <property type="term" value="F:DNA-binding transcription factor activity, RNA polymerase II-specific"/>
    <property type="evidence" value="ECO:0007669"/>
    <property type="project" value="InterPro"/>
</dbReference>
<dbReference type="Pfam" id="PF04082">
    <property type="entry name" value="Fungal_trans"/>
    <property type="match status" value="1"/>
</dbReference>
<evidence type="ECO:0000256" key="4">
    <source>
        <dbReference type="SAM" id="MobiDB-lite"/>
    </source>
</evidence>
<feature type="domain" description="Zn(2)-C6 fungal-type" evidence="5">
    <location>
        <begin position="33"/>
        <end position="63"/>
    </location>
</feature>